<feature type="region of interest" description="Disordered" evidence="2">
    <location>
        <begin position="898"/>
        <end position="927"/>
    </location>
</feature>
<feature type="domain" description="Dynein heavy chain hydrolytic ATP-binding dynein motor region" evidence="4">
    <location>
        <begin position="410"/>
        <end position="484"/>
    </location>
</feature>
<dbReference type="InterPro" id="IPR041466">
    <property type="entry name" value="Dynein_AAA5_ext"/>
</dbReference>
<feature type="compositionally biased region" description="Low complexity" evidence="2">
    <location>
        <begin position="3116"/>
        <end position="3128"/>
    </location>
</feature>
<dbReference type="PANTHER" id="PTHR10676:SF359">
    <property type="entry name" value="DYNEIN HEAVY CHAIN DOMAIN-CONTAINING PROTEIN 1"/>
    <property type="match status" value="1"/>
</dbReference>
<evidence type="ECO:0000259" key="3">
    <source>
        <dbReference type="Pfam" id="PF03028"/>
    </source>
</evidence>
<feature type="domain" description="Dynein heavy chain AAA 5 extension" evidence="8">
    <location>
        <begin position="707"/>
        <end position="876"/>
    </location>
</feature>
<dbReference type="EMBL" id="JAKCXM010000017">
    <property type="protein sequence ID" value="KAJ0407836.1"/>
    <property type="molecule type" value="Genomic_DNA"/>
</dbReference>
<feature type="domain" description="Dynein heavy chain region D6 P-loop" evidence="3">
    <location>
        <begin position="2692"/>
        <end position="2789"/>
    </location>
</feature>
<feature type="domain" description="Dynein heavy chain AAA module D4" evidence="6">
    <location>
        <begin position="1409"/>
        <end position="1677"/>
    </location>
</feature>
<dbReference type="Gene3D" id="1.20.920.30">
    <property type="match status" value="1"/>
</dbReference>
<dbReference type="GO" id="GO:0097729">
    <property type="term" value="C:9+2 motile cilium"/>
    <property type="evidence" value="ECO:0007669"/>
    <property type="project" value="TreeGrafter"/>
</dbReference>
<dbReference type="InterPro" id="IPR035699">
    <property type="entry name" value="AAA_6"/>
</dbReference>
<name>A0AAD5Q9X7_PYTIN</name>
<protein>
    <recommendedName>
        <fullName evidence="12">Dynein heavy chain</fullName>
    </recommendedName>
</protein>
<proteinExistence type="predicted"/>
<evidence type="ECO:0000259" key="5">
    <source>
        <dbReference type="Pfam" id="PF12777"/>
    </source>
</evidence>
<dbReference type="Gene3D" id="1.20.920.20">
    <property type="match status" value="1"/>
</dbReference>
<comment type="caution">
    <text evidence="10">The sequence shown here is derived from an EMBL/GenBank/DDBJ whole genome shotgun (WGS) entry which is preliminary data.</text>
</comment>
<evidence type="ECO:0000256" key="1">
    <source>
        <dbReference type="ARBA" id="ARBA00023054"/>
    </source>
</evidence>
<evidence type="ECO:0008006" key="12">
    <source>
        <dbReference type="Google" id="ProtNLM"/>
    </source>
</evidence>
<dbReference type="GO" id="GO:0051959">
    <property type="term" value="F:dynein light intermediate chain binding"/>
    <property type="evidence" value="ECO:0007669"/>
    <property type="project" value="InterPro"/>
</dbReference>
<evidence type="ECO:0000259" key="7">
    <source>
        <dbReference type="Pfam" id="PF12781"/>
    </source>
</evidence>
<dbReference type="InterPro" id="IPR035706">
    <property type="entry name" value="AAA_9"/>
</dbReference>
<dbReference type="Pfam" id="PF12774">
    <property type="entry name" value="AAA_6"/>
    <property type="match status" value="1"/>
</dbReference>
<evidence type="ECO:0000256" key="2">
    <source>
        <dbReference type="SAM" id="MobiDB-lite"/>
    </source>
</evidence>
<dbReference type="GO" id="GO:0005524">
    <property type="term" value="F:ATP binding"/>
    <property type="evidence" value="ECO:0007669"/>
    <property type="project" value="InterPro"/>
</dbReference>
<dbReference type="InterPro" id="IPR004273">
    <property type="entry name" value="Dynein_heavy_D6_P-loop"/>
</dbReference>
<dbReference type="Pfam" id="PF18199">
    <property type="entry name" value="Dynein_C"/>
    <property type="match status" value="1"/>
</dbReference>
<feature type="compositionally biased region" description="Low complexity" evidence="2">
    <location>
        <begin position="912"/>
        <end position="927"/>
    </location>
</feature>
<evidence type="ECO:0000259" key="8">
    <source>
        <dbReference type="Pfam" id="PF17852"/>
    </source>
</evidence>
<keyword evidence="1" id="KW-0175">Coiled coil</keyword>
<accession>A0AAD5Q9X7</accession>
<evidence type="ECO:0000259" key="9">
    <source>
        <dbReference type="Pfam" id="PF18199"/>
    </source>
</evidence>
<evidence type="ECO:0000259" key="4">
    <source>
        <dbReference type="Pfam" id="PF12774"/>
    </source>
</evidence>
<dbReference type="InterPro" id="IPR024317">
    <property type="entry name" value="Dynein_heavy_chain_D4_dom"/>
</dbReference>
<feature type="region of interest" description="Disordered" evidence="2">
    <location>
        <begin position="27"/>
        <end position="63"/>
    </location>
</feature>
<dbReference type="SUPFAM" id="SSF52540">
    <property type="entry name" value="P-loop containing nucleoside triphosphate hydrolases"/>
    <property type="match status" value="1"/>
</dbReference>
<dbReference type="Pfam" id="PF03028">
    <property type="entry name" value="Dynein_heavy"/>
    <property type="match status" value="1"/>
</dbReference>
<feature type="domain" description="Dynein heavy chain C-terminal" evidence="9">
    <location>
        <begin position="2873"/>
        <end position="3011"/>
    </location>
</feature>
<dbReference type="InterPro" id="IPR027417">
    <property type="entry name" value="P-loop_NTPase"/>
</dbReference>
<evidence type="ECO:0000313" key="10">
    <source>
        <dbReference type="EMBL" id="KAJ0407836.1"/>
    </source>
</evidence>
<dbReference type="GO" id="GO:0060294">
    <property type="term" value="P:cilium movement involved in cell motility"/>
    <property type="evidence" value="ECO:0007669"/>
    <property type="project" value="TreeGrafter"/>
</dbReference>
<sequence>MEGLARRPVVREADIFAALLPRGFAPKANATRTPRPLAPTPDAERDDRLATSSAADDHSSRRVPTLAVLSPKTPRALMQSVPMTAHDGSLVWRFLCDWVNAQLAMEVAASIPGFGTVSQRTHALRIRVSSFGNEFSAAISVNPASSGLESAQAGLFKFDFAHGKSNRPLAGGKAKLVLPSSPNTARASPRAQQLQFRLKAEIEEFEAEVKGFAKKGDLRHAATYVVQLSKMKDALSGFRRQMESILEEEAKLQWKSSDFSKLDDIAEEMEPYEKLKEFRKWCLLWPEQVLLATVLYAWTIQGELANSKASGAEAAASWHHVVELMTEKIQSLTKELKASAAISGRAALTSVIQLLLHLRDVSRTIQSEVSVSTREEGAQTDTMTWLMQPRFYYDANVFCVKVMAFAALQYGFEYQGNASPPILVTPLTLRCYHAIALHGGTLMRGSLIAGPAGSGKATVAQGLARLCGRLLVPFSCGSQTQASAATFEDIVRNVSGVVMNAVAAHHTTCAVLDLKVKIKRGVQFFVVESTAAKTTPGTDVNPLRDRIQFAFRPVELVEPDIGRLAEFFLLLGHEHDKFHVNTVVTKTIREAKSAGASVQTWLVLDGDLDSSWAEPMLLTADRSPSARGFLLPSGKHMRIPESMRLIFETTTLASISPTFLTRLSLVHVGFDTSPTDWRRALGAWKRRHKDAFDPEPFRTELYELLDVLCDETVDACSDFVRENFVVPQPSSSRWRLLSFLNLLHSLLLQSWPKMCVMVSGKQRKTSMHCYFLQALVWGIGHTSDRTERVKFHAFLRQHIVHGPRSAESSLKRVLILFFPSGTMGTGTTTSLAASLRGESLSPGSPSSAGASTIAPKETIYNFAFSADFGLKWMRWPDFFDHWIQTRAELLESRRVARSTHLQGQGRRGSVGATGIAGPSAASGPAATTLPSLSETMLAIPDACGSNQVVVRTPALANSICLMEPLLKAGYVPLLIGPRDVGKSTTGRVYLELSANPSDPQALAATTTTTTTTTTTAAAAAAVGSSSGLNAEFTEQDGSVRRYEWIYFGSSVKATDVLEQLQMFLERRRLRHRRSSVSPAAQTSASPSQSMAIFVDDLHCARVGETNNSALELFRALVEHRQVVHRTASALMPCTGMDLLASISTRGGRADAEVYRAVARTVPIALTPFTDADLSSICSTVLTSALAQDGQGADDQTVELSYSAAQEVSQLQSILLKSSIKLYRVLSSDTWVLQPTAPGGGASIAGPGPASHSYRHFAAHSAFSPAKAHYRFHTRLIFDVLRSVCGHTRINLAVSEKPLLARLWCHESARVYGDRLVHADDSKLFYQLLQDIATTHFVLTPDAILASSSASSSSLATWLQHHAHFTFIGESSGAGTIDGYREVHELQKVELSIERSMMAMHRANVLTESLELALCPYVIQHIFRLTRVLRHQDTHLLLLGALGRKMQTITRLAAFICRKASMTFHVPRVTADRSEQDVVDAWKRTLRHALLQCIRRPDDAIVLIVKDWWLECDAVYGVLDRYLSGASKLLSDVIDYDDLDESILAFLREESERDRRDQLARRQSAEASLQAERSSSLLLHSKSAVMEFFFRCVRRRFQLALILATSPSLSGGSDTRRASVLTRYPHLQSNTTINFFAEWPEESLHVIAEKCFAPAFMTEKERLGQLSQACVGIFTRTRLELEKWRSAATNGSDVADDAAANAHDTAKLDKGDTLLAWYDRQASALAIEPSVMVEQISLFTTYWPRLQREVEASKAKYQAGLEFIARTEQMLAVEQSQQQILQPEMEKRTAVTRRMSGNLEKEKLTAVKLNKALEMEAAMVDSQRERLQLVEREYAELVGESRSAFELKCQAMLVFQEAVSHPETLDQTIAAATASETIQDSGDESQAPASVSVPAPSEKAEQGPHDAAARRLRWVLIKSFVSILHVPTSLRQLAECIGVIFGIEPIEARDELDPDEIVLDYWESVTARLQTPEFWDALVHFDMRRRMNEQVVARVLPICTAPDFESSMFSAIHELAGILCEWVQACATFARDFVLAEPKFAQLSHERAAYAAAIAQLKAREAEMQAQANATTHVHAMRELSEQERKEIEDKLKDNSSTLQITTSVWNVLQSSKRRWRESLDHYTEFNVQAMGDLLLATAAVVYGGALTAQARLALRAHWADELNQRFLMHSPCLAPRLLSDAFLVEPRTLARWTMDGIPAHDPVALESAVILSHSFLLPFIIDPFGMASEWIAKQEAGTGFRRLSASTRDSDELWQDVVRSIKKKRSMLIENVDERCLYDLLSLVQAKRRTRFDALNRDLSTLANTVAAYASPSQMHRTDVSSPSHAVEGATSMRRISSVGIGLGISPITANSSAAMNFHGSHRCWLQVPSDGLGAGASSSDAGDEAGDGHASILEFSSEACRIYLVYSQSDQLPTWIAPLSSQLSVVRFEFSLSFTASKTMDTVLERHHAMHVLTEMQTLQLDVLSCEEQMETIENEILDFFGVEQPSLVYADTTKALKIIGNRSSLHTLESSKLDSLSKIHTLNEQLAKYDTLVARVIDVALVWRDCHGMATVESRAIAANHEVDTAAVFPLQWIWMVLTRVLDEASPEAMADGTGVAKFTSSIRQCVGAAVSDEDRLLFDFLLAFRIYHRRSRVVVSIDREHAATLVRSSLSQDESSLLRRLVLLLEVSAESQLKAVTSVVTSKLLTLDVPIVLVASPATDVVEEITKAGAQRQVTIDTSAIDVVSDEALHANLVLAVQKGHWFVLPDVDAMSRSRVAVVRQVLASIHELTPHTDFRLWLSARRRPQRAFTHIVESEQLLAKSVRPQACEYQRVANLVRSSLFTLYASGAVQPGVRPSTGSSLIHRTALCLDALLRFAAELEGFPLLHDSKLLAERHPCEYKRPLNNVLCHEIRHLLQAREAILWEIGCLQAVSHGLEVATHDVREQFEALLRHEAPVSWLAYLPFPPERHAHDRGRDSVSLDVFQACFIDRLKYFNTWIEQGQPRRLAMDKFQSCEYVLEAIHQHVLRNFVGTTVCASNCLQVVRVLEDRPQLSLLGAHDDAFFLSGWRAMGYLQLDVQVTSGASGMSPERKRSQPTARVAHDLSRLGFQGVPVVLEVTTKCLSPSDGAAVNSLTSSSPSRPPTSGMAGPQDRASVSRTEFICPVYRTLSVTDNSDGDRRTRGPDSAPEASLAILSTLPQPQHAFSGSSLRVVVCPDATDTAASKELI</sequence>
<feature type="domain" description="Dynein heavy chain ATP-binding dynein motor region" evidence="7">
    <location>
        <begin position="2191"/>
        <end position="2276"/>
    </location>
</feature>
<evidence type="ECO:0000259" key="6">
    <source>
        <dbReference type="Pfam" id="PF12780"/>
    </source>
</evidence>
<dbReference type="InterPro" id="IPR024743">
    <property type="entry name" value="Dynein_HC_stalk"/>
</dbReference>
<dbReference type="InterPro" id="IPR026983">
    <property type="entry name" value="DHC"/>
</dbReference>
<dbReference type="Pfam" id="PF17852">
    <property type="entry name" value="Dynein_AAA_lid"/>
    <property type="match status" value="1"/>
</dbReference>
<dbReference type="Proteomes" id="UP001209570">
    <property type="component" value="Unassembled WGS sequence"/>
</dbReference>
<dbReference type="Gene3D" id="1.20.58.1120">
    <property type="match status" value="1"/>
</dbReference>
<dbReference type="Pfam" id="PF12777">
    <property type="entry name" value="MT"/>
    <property type="match status" value="1"/>
</dbReference>
<feature type="region of interest" description="Disordered" evidence="2">
    <location>
        <begin position="3109"/>
        <end position="3138"/>
    </location>
</feature>
<feature type="domain" description="Dynein heavy chain coiled coil stalk" evidence="5">
    <location>
        <begin position="1972"/>
        <end position="2154"/>
    </location>
</feature>
<evidence type="ECO:0000313" key="11">
    <source>
        <dbReference type="Proteomes" id="UP001209570"/>
    </source>
</evidence>
<dbReference type="GO" id="GO:0030286">
    <property type="term" value="C:dynein complex"/>
    <property type="evidence" value="ECO:0007669"/>
    <property type="project" value="InterPro"/>
</dbReference>
<dbReference type="InterPro" id="IPR041228">
    <property type="entry name" value="Dynein_C"/>
</dbReference>
<gene>
    <name evidence="10" type="ORF">P43SY_008297</name>
</gene>
<dbReference type="Gene3D" id="1.20.1270.280">
    <property type="match status" value="1"/>
</dbReference>
<reference evidence="10" key="1">
    <citation type="submission" date="2021-12" db="EMBL/GenBank/DDBJ databases">
        <title>Prjna785345.</title>
        <authorList>
            <person name="Rujirawat T."/>
            <person name="Krajaejun T."/>
        </authorList>
    </citation>
    <scope>NUCLEOTIDE SEQUENCE</scope>
    <source>
        <strain evidence="10">Pi057C3</strain>
    </source>
</reference>
<dbReference type="GO" id="GO:0008569">
    <property type="term" value="F:minus-end-directed microtubule motor activity"/>
    <property type="evidence" value="ECO:0007669"/>
    <property type="project" value="InterPro"/>
</dbReference>
<dbReference type="Gene3D" id="3.40.50.300">
    <property type="entry name" value="P-loop containing nucleotide triphosphate hydrolases"/>
    <property type="match status" value="5"/>
</dbReference>
<dbReference type="GO" id="GO:0045505">
    <property type="term" value="F:dynein intermediate chain binding"/>
    <property type="evidence" value="ECO:0007669"/>
    <property type="project" value="InterPro"/>
</dbReference>
<keyword evidence="11" id="KW-1185">Reference proteome</keyword>
<feature type="compositionally biased region" description="Basic and acidic residues" evidence="2">
    <location>
        <begin position="42"/>
        <end position="60"/>
    </location>
</feature>
<dbReference type="PANTHER" id="PTHR10676">
    <property type="entry name" value="DYNEIN HEAVY CHAIN FAMILY PROTEIN"/>
    <property type="match status" value="1"/>
</dbReference>
<organism evidence="10 11">
    <name type="scientific">Pythium insidiosum</name>
    <name type="common">Pythiosis disease agent</name>
    <dbReference type="NCBI Taxonomy" id="114742"/>
    <lineage>
        <taxon>Eukaryota</taxon>
        <taxon>Sar</taxon>
        <taxon>Stramenopiles</taxon>
        <taxon>Oomycota</taxon>
        <taxon>Peronosporomycetes</taxon>
        <taxon>Pythiales</taxon>
        <taxon>Pythiaceae</taxon>
        <taxon>Pythium</taxon>
    </lineage>
</organism>
<dbReference type="Pfam" id="PF12780">
    <property type="entry name" value="AAA_8"/>
    <property type="match status" value="1"/>
</dbReference>
<feature type="region of interest" description="Disordered" evidence="2">
    <location>
        <begin position="1875"/>
        <end position="1904"/>
    </location>
</feature>
<dbReference type="Pfam" id="PF12781">
    <property type="entry name" value="AAA_9"/>
    <property type="match status" value="1"/>
</dbReference>